<organism evidence="2">
    <name type="scientific">Bradyrhizobium quebecense</name>
    <dbReference type="NCBI Taxonomy" id="2748629"/>
    <lineage>
        <taxon>Bacteria</taxon>
        <taxon>Pseudomonadati</taxon>
        <taxon>Pseudomonadota</taxon>
        <taxon>Alphaproteobacteria</taxon>
        <taxon>Hyphomicrobiales</taxon>
        <taxon>Nitrobacteraceae</taxon>
        <taxon>Bradyrhizobium</taxon>
    </lineage>
</organism>
<dbReference type="RefSeq" id="WP_176532228.1">
    <property type="nucleotide sequence ID" value="NZ_CP088022.1"/>
</dbReference>
<evidence type="ECO:0008006" key="3">
    <source>
        <dbReference type="Google" id="ProtNLM"/>
    </source>
</evidence>
<comment type="caution">
    <text evidence="2">The sequence shown here is derived from an EMBL/GenBank/DDBJ whole genome shotgun (WGS) entry which is preliminary data.</text>
</comment>
<keyword evidence="1" id="KW-0472">Membrane</keyword>
<feature type="transmembrane region" description="Helical" evidence="1">
    <location>
        <begin position="21"/>
        <end position="42"/>
    </location>
</feature>
<evidence type="ECO:0000313" key="2">
    <source>
        <dbReference type="EMBL" id="NVL08757.1"/>
    </source>
</evidence>
<dbReference type="AlphaFoldDB" id="A0A974ABM0"/>
<gene>
    <name evidence="2" type="ORF">HU230_23935</name>
</gene>
<protein>
    <recommendedName>
        <fullName evidence="3">Pilus assembly protein</fullName>
    </recommendedName>
</protein>
<keyword evidence="1" id="KW-0812">Transmembrane</keyword>
<name>A0A974ABM0_9BRAD</name>
<accession>A0A974ABM0</accession>
<sequence length="157" mass="16972">MQNWKSSVSGKRSLIADQRGAVAFEMLFVFLFLFLAILLPLADLAVAGFQYIQASAALRGFGQLIQYSPPGDVTNASAWASAALAKADPRYPIPSITLICGDSNAVCSSSNSDPSQPKYYVYSTTITFAPMVLRSAICTSTNTNPCSFTLTYSERFQ</sequence>
<keyword evidence="1" id="KW-1133">Transmembrane helix</keyword>
<reference evidence="2" key="1">
    <citation type="submission" date="2020-06" db="EMBL/GenBank/DDBJ databases">
        <title>Whole Genome Sequence of Bradyrhizobium sp. Strain 66S1MB.</title>
        <authorList>
            <person name="Bromfield E."/>
            <person name="Cloutier S."/>
        </authorList>
    </citation>
    <scope>NUCLEOTIDE SEQUENCE</scope>
    <source>
        <strain evidence="2">66S1MB</strain>
    </source>
</reference>
<proteinExistence type="predicted"/>
<evidence type="ECO:0000256" key="1">
    <source>
        <dbReference type="SAM" id="Phobius"/>
    </source>
</evidence>
<dbReference type="EMBL" id="JABWSX010000001">
    <property type="protein sequence ID" value="NVL08757.1"/>
    <property type="molecule type" value="Genomic_DNA"/>
</dbReference>